<dbReference type="AlphaFoldDB" id="A0A812D7B3"/>
<dbReference type="Gene3D" id="3.40.50.150">
    <property type="entry name" value="Vaccinia Virus protein VP39"/>
    <property type="match status" value="1"/>
</dbReference>
<evidence type="ECO:0000259" key="1">
    <source>
        <dbReference type="Pfam" id="PF13649"/>
    </source>
</evidence>
<dbReference type="Pfam" id="PF13649">
    <property type="entry name" value="Methyltransf_25"/>
    <property type="match status" value="1"/>
</dbReference>
<reference evidence="2" key="1">
    <citation type="submission" date="2021-01" db="EMBL/GenBank/DDBJ databases">
        <authorList>
            <person name="Li R."/>
            <person name="Bekaert M."/>
        </authorList>
    </citation>
    <scope>NUCLEOTIDE SEQUENCE</scope>
    <source>
        <strain evidence="2">Farmed</strain>
    </source>
</reference>
<accession>A0A812D7B3</accession>
<sequence>MVNAYTEWSKNGKYDEDLNPTRYRGPVIATQALAEYFEKSERSSIRILDVAAGSGLLGQELAKFGFTNIDALDPSEGMLDEAVKRNVYTKFICQYFDNNSDIPCDSYDVLIISGGMGEGHIPGNSIEKMQEIVKEGGLVVIVMRKEYLTYVEDYKDLIPRMKQMEEDNKWKILSCKTVEGYSFNKQGLVFILKVLQSKC</sequence>
<proteinExistence type="predicted"/>
<dbReference type="CDD" id="cd02440">
    <property type="entry name" value="AdoMet_MTases"/>
    <property type="match status" value="1"/>
</dbReference>
<organism evidence="2 3">
    <name type="scientific">Acanthosepion pharaonis</name>
    <name type="common">Pharaoh cuttlefish</name>
    <name type="synonym">Sepia pharaonis</name>
    <dbReference type="NCBI Taxonomy" id="158019"/>
    <lineage>
        <taxon>Eukaryota</taxon>
        <taxon>Metazoa</taxon>
        <taxon>Spiralia</taxon>
        <taxon>Lophotrochozoa</taxon>
        <taxon>Mollusca</taxon>
        <taxon>Cephalopoda</taxon>
        <taxon>Coleoidea</taxon>
        <taxon>Decapodiformes</taxon>
        <taxon>Sepiida</taxon>
        <taxon>Sepiina</taxon>
        <taxon>Sepiidae</taxon>
        <taxon>Acanthosepion</taxon>
    </lineage>
</organism>
<evidence type="ECO:0000313" key="2">
    <source>
        <dbReference type="EMBL" id="CAE1291093.1"/>
    </source>
</evidence>
<dbReference type="InterPro" id="IPR041698">
    <property type="entry name" value="Methyltransf_25"/>
</dbReference>
<keyword evidence="3" id="KW-1185">Reference proteome</keyword>
<feature type="domain" description="Methyltransferase" evidence="1">
    <location>
        <begin position="47"/>
        <end position="137"/>
    </location>
</feature>
<dbReference type="SUPFAM" id="SSF53335">
    <property type="entry name" value="S-adenosyl-L-methionine-dependent methyltransferases"/>
    <property type="match status" value="1"/>
</dbReference>
<comment type="caution">
    <text evidence="2">The sequence shown here is derived from an EMBL/GenBank/DDBJ whole genome shotgun (WGS) entry which is preliminary data.</text>
</comment>
<dbReference type="OrthoDB" id="3647at2759"/>
<dbReference type="EMBL" id="CAHIKZ030002718">
    <property type="protein sequence ID" value="CAE1291093.1"/>
    <property type="molecule type" value="Genomic_DNA"/>
</dbReference>
<dbReference type="Proteomes" id="UP000597762">
    <property type="component" value="Unassembled WGS sequence"/>
</dbReference>
<gene>
    <name evidence="2" type="ORF">SPHA_48566</name>
</gene>
<evidence type="ECO:0000313" key="3">
    <source>
        <dbReference type="Proteomes" id="UP000597762"/>
    </source>
</evidence>
<name>A0A812D7B3_ACAPH</name>
<dbReference type="InterPro" id="IPR029063">
    <property type="entry name" value="SAM-dependent_MTases_sf"/>
</dbReference>
<protein>
    <recommendedName>
        <fullName evidence="1">Methyltransferase domain-containing protein</fullName>
    </recommendedName>
</protein>